<comment type="caution">
    <text evidence="2">The sequence shown here is derived from an EMBL/GenBank/DDBJ whole genome shotgun (WGS) entry which is preliminary data.</text>
</comment>
<feature type="compositionally biased region" description="Basic and acidic residues" evidence="1">
    <location>
        <begin position="1"/>
        <end position="10"/>
    </location>
</feature>
<feature type="region of interest" description="Disordered" evidence="1">
    <location>
        <begin position="1"/>
        <end position="35"/>
    </location>
</feature>
<organism evidence="2 3">
    <name type="scientific">Volvox reticuliferus</name>
    <dbReference type="NCBI Taxonomy" id="1737510"/>
    <lineage>
        <taxon>Eukaryota</taxon>
        <taxon>Viridiplantae</taxon>
        <taxon>Chlorophyta</taxon>
        <taxon>core chlorophytes</taxon>
        <taxon>Chlorophyceae</taxon>
        <taxon>CS clade</taxon>
        <taxon>Chlamydomonadales</taxon>
        <taxon>Volvocaceae</taxon>
        <taxon>Volvox</taxon>
    </lineage>
</organism>
<dbReference type="EMBL" id="BNCQ01000017">
    <property type="protein sequence ID" value="GIM04829.1"/>
    <property type="molecule type" value="Genomic_DNA"/>
</dbReference>
<sequence length="398" mass="41789">MSDNKRDRRENPHRRPHVGHQAADPGGLPLGINQLLLGDGDGGSGGGGASSAEVALLYAPFHAYTMRNAVQDGFVLDVLRSYTAVTARVQIDGLRAEGGDGRCQGDDQKLTKPYPRMAPGLNPAGTAGGDAIAEDVLVEAASNSRDVVERKAAYIVQRFVAMWRRASAAAFTSFRGMVVARSRQHVVWFVQALRRAVSEEPEFQRLAEAAMAADPVDAARSQRGPPVFGAFSGTIPMSAEQALELEQQCRQWRQAAGRRTGGCAAGVEFGVDAADTAEAPPGAGSGEAGGGEGPPRKRRRREDAGGGGGNLRHRHVGHGNVNGRRARAASAWDAALSHLTEKGNTDESDEEGDPSRPRPPGASSSLLARGGSKCIDGDGDAEVSYRACLPGEIDLISG</sequence>
<feature type="region of interest" description="Disordered" evidence="1">
    <location>
        <begin position="275"/>
        <end position="380"/>
    </location>
</feature>
<evidence type="ECO:0000313" key="3">
    <source>
        <dbReference type="Proteomes" id="UP000722791"/>
    </source>
</evidence>
<name>A0A8J4LPW3_9CHLO</name>
<evidence type="ECO:0000256" key="1">
    <source>
        <dbReference type="SAM" id="MobiDB-lite"/>
    </source>
</evidence>
<feature type="non-terminal residue" evidence="2">
    <location>
        <position position="1"/>
    </location>
</feature>
<proteinExistence type="predicted"/>
<protein>
    <submittedName>
        <fullName evidence="2">Uncharacterized protein</fullName>
    </submittedName>
</protein>
<evidence type="ECO:0000313" key="2">
    <source>
        <dbReference type="EMBL" id="GIM04829.1"/>
    </source>
</evidence>
<feature type="compositionally biased region" description="Gly residues" evidence="1">
    <location>
        <begin position="283"/>
        <end position="293"/>
    </location>
</feature>
<gene>
    <name evidence="2" type="ORF">Vretimale_9325</name>
</gene>
<feature type="compositionally biased region" description="Low complexity" evidence="1">
    <location>
        <begin position="361"/>
        <end position="372"/>
    </location>
</feature>
<accession>A0A8J4LPW3</accession>
<dbReference type="Proteomes" id="UP000722791">
    <property type="component" value="Unassembled WGS sequence"/>
</dbReference>
<dbReference type="PANTHER" id="PTHR42927:SF1">
    <property type="entry name" value="HELICASE SUPERFAMILY 1 AND 2 DOMAIN-CONTAINING PROTEIN"/>
    <property type="match status" value="1"/>
</dbReference>
<reference evidence="2" key="1">
    <citation type="journal article" date="2021" name="Proc. Natl. Acad. Sci. U.S.A.">
        <title>Three genomes in the algal genus Volvox reveal the fate of a haploid sex-determining region after a transition to homothallism.</title>
        <authorList>
            <person name="Yamamoto K."/>
            <person name="Hamaji T."/>
            <person name="Kawai-Toyooka H."/>
            <person name="Matsuzaki R."/>
            <person name="Takahashi F."/>
            <person name="Nishimura Y."/>
            <person name="Kawachi M."/>
            <person name="Noguchi H."/>
            <person name="Minakuchi Y."/>
            <person name="Umen J.G."/>
            <person name="Toyoda A."/>
            <person name="Nozaki H."/>
        </authorList>
    </citation>
    <scope>NUCLEOTIDE SEQUENCE</scope>
    <source>
        <strain evidence="2">NIES-3785</strain>
    </source>
</reference>
<dbReference type="AlphaFoldDB" id="A0A8J4LPW3"/>
<dbReference type="PANTHER" id="PTHR42927">
    <property type="entry name" value="HELICASE SUPERFAMILY 1 AND 2 DOMAIN-CONTAINING PROTEIN"/>
    <property type="match status" value="1"/>
</dbReference>